<proteinExistence type="predicted"/>
<evidence type="ECO:0000256" key="1">
    <source>
        <dbReference type="SAM" id="Phobius"/>
    </source>
</evidence>
<reference evidence="2" key="1">
    <citation type="submission" date="2021-03" db="EMBL/GenBank/DDBJ databases">
        <title>Taxonomic study of Clostridium polyendosporum from meadow-gley soil under rice.</title>
        <authorList>
            <person name="Kobayashi H."/>
            <person name="Tanizawa Y."/>
            <person name="Yagura M."/>
        </authorList>
    </citation>
    <scope>NUCLEOTIDE SEQUENCE</scope>
    <source>
        <strain evidence="2">JCM 30710</strain>
    </source>
</reference>
<organism evidence="2 3">
    <name type="scientific">Clostridium polyendosporum</name>
    <dbReference type="NCBI Taxonomy" id="69208"/>
    <lineage>
        <taxon>Bacteria</taxon>
        <taxon>Bacillati</taxon>
        <taxon>Bacillota</taxon>
        <taxon>Clostridia</taxon>
        <taxon>Eubacteriales</taxon>
        <taxon>Clostridiaceae</taxon>
        <taxon>Clostridium</taxon>
    </lineage>
</organism>
<dbReference type="PANTHER" id="PTHR41771">
    <property type="entry name" value="MEMBRANE PROTEIN-RELATED"/>
    <property type="match status" value="1"/>
</dbReference>
<dbReference type="Proteomes" id="UP000679179">
    <property type="component" value="Unassembled WGS sequence"/>
</dbReference>
<keyword evidence="1" id="KW-1133">Transmembrane helix</keyword>
<accession>A0A919RYM8</accession>
<keyword evidence="3" id="KW-1185">Reference proteome</keyword>
<protein>
    <submittedName>
        <fullName evidence="2">Membrane protein</fullName>
    </submittedName>
</protein>
<name>A0A919RYM8_9CLOT</name>
<feature type="transmembrane region" description="Helical" evidence="1">
    <location>
        <begin position="347"/>
        <end position="368"/>
    </location>
</feature>
<sequence length="396" mass="42951">MLKGLIKSESIFVIILVIINIGLLFLPTNFEKSGNGSIPSKALVIGIDNNQVEQRGIVKTGVQEVKLKILNGPFKGQEVSSPNNLKGQLELDKMFNVGDKALVVIDHAGDKLIFANVIDHYRINIEIILFIIFIALLIIFAGWTGVKSVISFVFTLLMIWKILIPGFLKGWNPVILALVVVTILIGATTYLVAGLNRKALVAFLGAFSGIVLTCIFALFFGRFFNIHGAIIAFSESLLYSGYANLDLTRIFLAGIFIASSGAIMDVTMDISVSMHEVVLKKPNISTKEVIKSGFSVARAVVGTMTTTLLLAYSGGYTGMLMVFMAQGTPLINVFNITYVAGEFLHTIIGSFGLVLVAPLTAILGGILYTQPNYIKSLEGEIQKENVDLLDISARVL</sequence>
<dbReference type="AlphaFoldDB" id="A0A919RYM8"/>
<dbReference type="Pfam" id="PF07907">
    <property type="entry name" value="YibE_F"/>
    <property type="match status" value="1"/>
</dbReference>
<keyword evidence="1" id="KW-0472">Membrane</keyword>
<keyword evidence="1" id="KW-0812">Transmembrane</keyword>
<dbReference type="EMBL" id="BOPZ01000001">
    <property type="protein sequence ID" value="GIM27413.1"/>
    <property type="molecule type" value="Genomic_DNA"/>
</dbReference>
<feature type="transmembrane region" description="Helical" evidence="1">
    <location>
        <begin position="12"/>
        <end position="30"/>
    </location>
</feature>
<comment type="caution">
    <text evidence="2">The sequence shown here is derived from an EMBL/GenBank/DDBJ whole genome shotgun (WGS) entry which is preliminary data.</text>
</comment>
<dbReference type="InterPro" id="IPR012507">
    <property type="entry name" value="YibE_F"/>
</dbReference>
<dbReference type="RefSeq" id="WP_212902176.1">
    <property type="nucleotide sequence ID" value="NZ_BOPZ01000001.1"/>
</dbReference>
<evidence type="ECO:0000313" key="3">
    <source>
        <dbReference type="Proteomes" id="UP000679179"/>
    </source>
</evidence>
<gene>
    <name evidence="2" type="ORF">CPJCM30710_00790</name>
</gene>
<feature type="transmembrane region" description="Helical" evidence="1">
    <location>
        <begin position="319"/>
        <end position="341"/>
    </location>
</feature>
<feature type="transmembrane region" description="Helical" evidence="1">
    <location>
        <begin position="121"/>
        <end position="142"/>
    </location>
</feature>
<dbReference type="PANTHER" id="PTHR41771:SF1">
    <property type="entry name" value="MEMBRANE PROTEIN"/>
    <property type="match status" value="1"/>
</dbReference>
<feature type="transmembrane region" description="Helical" evidence="1">
    <location>
        <begin position="200"/>
        <end position="220"/>
    </location>
</feature>
<feature type="transmembrane region" description="Helical" evidence="1">
    <location>
        <begin position="149"/>
        <end position="168"/>
    </location>
</feature>
<evidence type="ECO:0000313" key="2">
    <source>
        <dbReference type="EMBL" id="GIM27413.1"/>
    </source>
</evidence>
<feature type="transmembrane region" description="Helical" evidence="1">
    <location>
        <begin position="174"/>
        <end position="193"/>
    </location>
</feature>